<feature type="transmembrane region" description="Helical" evidence="2">
    <location>
        <begin position="368"/>
        <end position="388"/>
    </location>
</feature>
<organism evidence="3">
    <name type="scientific">Phytophthora nicotianae</name>
    <name type="common">Potato buckeye rot agent</name>
    <name type="synonym">Phytophthora parasitica</name>
    <dbReference type="NCBI Taxonomy" id="4792"/>
    <lineage>
        <taxon>Eukaryota</taxon>
        <taxon>Sar</taxon>
        <taxon>Stramenopiles</taxon>
        <taxon>Oomycota</taxon>
        <taxon>Peronosporomycetes</taxon>
        <taxon>Peronosporales</taxon>
        <taxon>Peronosporaceae</taxon>
        <taxon>Phytophthora</taxon>
    </lineage>
</organism>
<dbReference type="PANTHER" id="PTHR21054">
    <property type="entry name" value="ZINC METALLOPROTEINASE-RELATED"/>
    <property type="match status" value="1"/>
</dbReference>
<feature type="region of interest" description="Disordered" evidence="1">
    <location>
        <begin position="1"/>
        <end position="25"/>
    </location>
</feature>
<keyword evidence="2" id="KW-1133">Transmembrane helix</keyword>
<dbReference type="VEuPathDB" id="FungiDB:PPTG_19525"/>
<keyword evidence="2" id="KW-0812">Transmembrane</keyword>
<gene>
    <name evidence="3" type="ORF">L915_02997</name>
</gene>
<feature type="compositionally biased region" description="Basic residues" evidence="1">
    <location>
        <begin position="1"/>
        <end position="10"/>
    </location>
</feature>
<sequence>MGNKHSRKDRHSAPDARQRRSFWRQRGRLSAPCDRTLESPDIVQPRLPTISTRPRHQLTNSCPAGYQIPLHIRVTNLRQNEVLAFPLVLIEGTIEHVGDANLPDSALYVQAVTHDVEKEDELKNSWVGSVCWPVVRESGHFKAFVHISHPGKFNIHLRIANATYQLRVRFEPQKTKWIVRFHYQKPSDSYQGFDAPSGVDNSDSDACQRLKFNAMVLQSTIAELFHRAGFARKTFAVELDADGFPVVNVLHSNHTISQARRMTDSQLLTHLTEDIQAAEAQNLKGYTKPSTASRVKHVVLLGGPHFDPRVHKVSNYRELVGGDMIVNTGFGLFTWPRSLNELTSCCFNCASIAPELIMDQCSVQQTYWASYSGALSILLHLLSLSFGLKYRSDGVMRKSFRQTTRLLVVMEPRSGKKQLVAVGRPVGDGRFYKLESQALKPVGATLEGIYLDELSIGELAIHCRWINPKLVKHVVTTNPATAA</sequence>
<dbReference type="Proteomes" id="UP000053236">
    <property type="component" value="Unassembled WGS sequence"/>
</dbReference>
<reference evidence="3" key="1">
    <citation type="submission" date="2013-11" db="EMBL/GenBank/DDBJ databases">
        <title>The Genome Sequence of Phytophthora parasitica CJ02B3.</title>
        <authorList>
            <consortium name="The Broad Institute Genomics Platform"/>
            <person name="Russ C."/>
            <person name="Tyler B."/>
            <person name="Panabieres F."/>
            <person name="Shan W."/>
            <person name="Tripathy S."/>
            <person name="Grunwald N."/>
            <person name="Machado M."/>
            <person name="Johnson C.S."/>
            <person name="Arredondo F."/>
            <person name="Hong C."/>
            <person name="Coffey M."/>
            <person name="Young S.K."/>
            <person name="Zeng Q."/>
            <person name="Gargeya S."/>
            <person name="Fitzgerald M."/>
            <person name="Abouelleil A."/>
            <person name="Alvarado L."/>
            <person name="Chapman S.B."/>
            <person name="Gainer-Dewar J."/>
            <person name="Goldberg J."/>
            <person name="Griggs A."/>
            <person name="Gujja S."/>
            <person name="Hansen M."/>
            <person name="Howarth C."/>
            <person name="Imamovic A."/>
            <person name="Ireland A."/>
            <person name="Larimer J."/>
            <person name="McCowan C."/>
            <person name="Murphy C."/>
            <person name="Pearson M."/>
            <person name="Poon T.W."/>
            <person name="Priest M."/>
            <person name="Roberts A."/>
            <person name="Saif S."/>
            <person name="Shea T."/>
            <person name="Sykes S."/>
            <person name="Wortman J."/>
            <person name="Nusbaum C."/>
            <person name="Birren B."/>
        </authorList>
    </citation>
    <scope>NUCLEOTIDE SEQUENCE [LARGE SCALE GENOMIC DNA]</scope>
    <source>
        <strain evidence="3">CJ02B3</strain>
    </source>
</reference>
<keyword evidence="2" id="KW-0472">Membrane</keyword>
<evidence type="ECO:0000313" key="3">
    <source>
        <dbReference type="EMBL" id="ETK93880.1"/>
    </source>
</evidence>
<evidence type="ECO:0000256" key="2">
    <source>
        <dbReference type="SAM" id="Phobius"/>
    </source>
</evidence>
<dbReference type="AlphaFoldDB" id="W2HH15"/>
<proteinExistence type="predicted"/>
<dbReference type="InterPro" id="IPR053002">
    <property type="entry name" value="Metalloproteinase_M10B"/>
</dbReference>
<name>W2HH15_PHYNI</name>
<dbReference type="InterPro" id="IPR021917">
    <property type="entry name" value="Unchr_Zn-peptidase-like"/>
</dbReference>
<dbReference type="PANTHER" id="PTHR21054:SF2">
    <property type="entry name" value="MIP04191P"/>
    <property type="match status" value="1"/>
</dbReference>
<protein>
    <submittedName>
        <fullName evidence="3">Uncharacterized protein</fullName>
    </submittedName>
</protein>
<evidence type="ECO:0000256" key="1">
    <source>
        <dbReference type="SAM" id="MobiDB-lite"/>
    </source>
</evidence>
<dbReference type="EMBL" id="KI684797">
    <property type="protein sequence ID" value="ETK93880.1"/>
    <property type="molecule type" value="Genomic_DNA"/>
</dbReference>
<accession>W2HH15</accession>
<dbReference type="Pfam" id="PF12044">
    <property type="entry name" value="Metallopep"/>
    <property type="match status" value="1"/>
</dbReference>